<name>A0A392QCB1_9FABA</name>
<dbReference type="InterPro" id="IPR041677">
    <property type="entry name" value="DNA2/NAM7_AAA_11"/>
</dbReference>
<proteinExistence type="predicted"/>
<keyword evidence="3" id="KW-1185">Reference proteome</keyword>
<sequence length="154" mass="17115">MKKIPIAIDLLTSLESSLSKAKLKQTLDDHADGESIFDCLGRLNIKREECLCLLRSLLEKILLPEITDKYGIEKFCLMNARLIFCTASSSTRLFAEGMTPVQFLVIDEAAQLKECESVIPLQLPGLHHAILIGDERQLPAVVKSPVNCFSAIFL</sequence>
<comment type="caution">
    <text evidence="2">The sequence shown here is derived from an EMBL/GenBank/DDBJ whole genome shotgun (WGS) entry which is preliminary data.</text>
</comment>
<dbReference type="InterPro" id="IPR045055">
    <property type="entry name" value="DNA2/NAM7-like"/>
</dbReference>
<accession>A0A392QCB1</accession>
<keyword evidence="2" id="KW-0378">Hydrolase</keyword>
<protein>
    <submittedName>
        <fullName evidence="2">P-loop nucleoside triphosphate hydrolase superfamily protein</fullName>
    </submittedName>
</protein>
<reference evidence="2 3" key="1">
    <citation type="journal article" date="2018" name="Front. Plant Sci.">
        <title>Red Clover (Trifolium pratense) and Zigzag Clover (T. medium) - A Picture of Genomic Similarities and Differences.</title>
        <authorList>
            <person name="Dluhosova J."/>
            <person name="Istvanek J."/>
            <person name="Nedelnik J."/>
            <person name="Repkova J."/>
        </authorList>
    </citation>
    <scope>NUCLEOTIDE SEQUENCE [LARGE SCALE GENOMIC DNA]</scope>
    <source>
        <strain evidence="3">cv. 10/8</strain>
        <tissue evidence="2">Leaf</tissue>
    </source>
</reference>
<dbReference type="Pfam" id="PF13086">
    <property type="entry name" value="AAA_11"/>
    <property type="match status" value="1"/>
</dbReference>
<organism evidence="2 3">
    <name type="scientific">Trifolium medium</name>
    <dbReference type="NCBI Taxonomy" id="97028"/>
    <lineage>
        <taxon>Eukaryota</taxon>
        <taxon>Viridiplantae</taxon>
        <taxon>Streptophyta</taxon>
        <taxon>Embryophyta</taxon>
        <taxon>Tracheophyta</taxon>
        <taxon>Spermatophyta</taxon>
        <taxon>Magnoliopsida</taxon>
        <taxon>eudicotyledons</taxon>
        <taxon>Gunneridae</taxon>
        <taxon>Pentapetalae</taxon>
        <taxon>rosids</taxon>
        <taxon>fabids</taxon>
        <taxon>Fabales</taxon>
        <taxon>Fabaceae</taxon>
        <taxon>Papilionoideae</taxon>
        <taxon>50 kb inversion clade</taxon>
        <taxon>NPAAA clade</taxon>
        <taxon>Hologalegina</taxon>
        <taxon>IRL clade</taxon>
        <taxon>Trifolieae</taxon>
        <taxon>Trifolium</taxon>
    </lineage>
</organism>
<dbReference type="Proteomes" id="UP000265520">
    <property type="component" value="Unassembled WGS sequence"/>
</dbReference>
<dbReference type="InterPro" id="IPR027417">
    <property type="entry name" value="P-loop_NTPase"/>
</dbReference>
<feature type="domain" description="DNA2/NAM7 helicase helicase" evidence="1">
    <location>
        <begin position="70"/>
        <end position="144"/>
    </location>
</feature>
<dbReference type="EMBL" id="LXQA010124534">
    <property type="protein sequence ID" value="MCI21370.1"/>
    <property type="molecule type" value="Genomic_DNA"/>
</dbReference>
<evidence type="ECO:0000259" key="1">
    <source>
        <dbReference type="Pfam" id="PF13086"/>
    </source>
</evidence>
<dbReference type="Gene3D" id="3.40.50.300">
    <property type="entry name" value="P-loop containing nucleotide triphosphate hydrolases"/>
    <property type="match status" value="1"/>
</dbReference>
<dbReference type="AlphaFoldDB" id="A0A392QCB1"/>
<dbReference type="PANTHER" id="PTHR10887:SF522">
    <property type="entry name" value="P-LOOP CONTAINING NUCLEOSIDE TRIPHOSPHATE HYDROLASES SUPERFAMILY PROTEIN"/>
    <property type="match status" value="1"/>
</dbReference>
<evidence type="ECO:0000313" key="3">
    <source>
        <dbReference type="Proteomes" id="UP000265520"/>
    </source>
</evidence>
<evidence type="ECO:0000313" key="2">
    <source>
        <dbReference type="EMBL" id="MCI21370.1"/>
    </source>
</evidence>
<dbReference type="PANTHER" id="PTHR10887">
    <property type="entry name" value="DNA2/NAM7 HELICASE FAMILY"/>
    <property type="match status" value="1"/>
</dbReference>
<dbReference type="GO" id="GO:0016787">
    <property type="term" value="F:hydrolase activity"/>
    <property type="evidence" value="ECO:0007669"/>
    <property type="project" value="UniProtKB-KW"/>
</dbReference>
<dbReference type="GO" id="GO:0004386">
    <property type="term" value="F:helicase activity"/>
    <property type="evidence" value="ECO:0007669"/>
    <property type="project" value="InterPro"/>
</dbReference>